<dbReference type="InterPro" id="IPR001128">
    <property type="entry name" value="Cyt_P450"/>
</dbReference>
<dbReference type="PRINTS" id="PR00385">
    <property type="entry name" value="P450"/>
</dbReference>
<dbReference type="InterPro" id="IPR050364">
    <property type="entry name" value="Cytochrome_P450_fung"/>
</dbReference>
<dbReference type="Pfam" id="PF00067">
    <property type="entry name" value="p450"/>
    <property type="match status" value="1"/>
</dbReference>
<protein>
    <recommendedName>
        <fullName evidence="10">Cytochrome P450</fullName>
    </recommendedName>
</protein>
<dbReference type="GO" id="GO:0044283">
    <property type="term" value="P:small molecule biosynthetic process"/>
    <property type="evidence" value="ECO:0007669"/>
    <property type="project" value="UniProtKB-ARBA"/>
</dbReference>
<keyword evidence="2 5" id="KW-0479">Metal-binding</keyword>
<dbReference type="SUPFAM" id="SSF48264">
    <property type="entry name" value="Cytochrome P450"/>
    <property type="match status" value="1"/>
</dbReference>
<dbReference type="InterPro" id="IPR002401">
    <property type="entry name" value="Cyt_P450_E_grp-I"/>
</dbReference>
<evidence type="ECO:0000256" key="3">
    <source>
        <dbReference type="ARBA" id="ARBA00023002"/>
    </source>
</evidence>
<reference evidence="7" key="1">
    <citation type="submission" date="2020-06" db="EMBL/GenBank/DDBJ databases">
        <title>Draft genome sequences of strains closely related to Aspergillus parafelis and Aspergillus hiratsukae.</title>
        <authorList>
            <person name="Dos Santos R.A.C."/>
            <person name="Rivero-Menendez O."/>
            <person name="Steenwyk J.L."/>
            <person name="Mead M.E."/>
            <person name="Goldman G.H."/>
            <person name="Alastruey-Izquierdo A."/>
            <person name="Rokas A."/>
        </authorList>
    </citation>
    <scope>NUCLEOTIDE SEQUENCE</scope>
    <source>
        <strain evidence="7">CNM-CM5793</strain>
        <strain evidence="8">CNM-CM6106</strain>
    </source>
</reference>
<dbReference type="PANTHER" id="PTHR46300">
    <property type="entry name" value="P450, PUTATIVE (EUROFUNG)-RELATED-RELATED"/>
    <property type="match status" value="1"/>
</dbReference>
<dbReference type="EMBL" id="JACBAD010001778">
    <property type="protein sequence ID" value="KAF7134025.1"/>
    <property type="molecule type" value="Genomic_DNA"/>
</dbReference>
<gene>
    <name evidence="7" type="ORF">CNMCM5793_005605</name>
    <name evidence="8" type="ORF">CNMCM6106_006173</name>
</gene>
<dbReference type="Gene3D" id="1.10.630.10">
    <property type="entry name" value="Cytochrome P450"/>
    <property type="match status" value="1"/>
</dbReference>
<dbReference type="Proteomes" id="UP000662466">
    <property type="component" value="Unassembled WGS sequence"/>
</dbReference>
<keyword evidence="9" id="KW-1185">Reference proteome</keyword>
<evidence type="ECO:0000313" key="8">
    <source>
        <dbReference type="EMBL" id="KAF7171835.1"/>
    </source>
</evidence>
<keyword evidence="3 6" id="KW-0560">Oxidoreductase</keyword>
<dbReference type="GO" id="GO:0020037">
    <property type="term" value="F:heme binding"/>
    <property type="evidence" value="ECO:0007669"/>
    <property type="project" value="InterPro"/>
</dbReference>
<dbReference type="PROSITE" id="PS00086">
    <property type="entry name" value="CYTOCHROME_P450"/>
    <property type="match status" value="1"/>
</dbReference>
<proteinExistence type="inferred from homology"/>
<dbReference type="GO" id="GO:0004497">
    <property type="term" value="F:monooxygenase activity"/>
    <property type="evidence" value="ECO:0007669"/>
    <property type="project" value="UniProtKB-KW"/>
</dbReference>
<sequence length="524" mass="58929">MSLTPIQVLLGLTALYLIGRLFLRKSASGPLPPGPSRKPIVGNLSDLPSSGEQDWKHWLKFKNSYGPISSLSVLGQTIIIVNDSKIAFDLLEKRSSVYSSRPHMVFLSEMVGWEYGLGTQTYSDQFRAYRKAMHHSIGSKVSAMQFNPLQEVEVRRFLLRVLNDPDDLIQHIRTEAGAVILKITYGYTIEPHKADALVDLANEVLEQFSTAATPGTWLVDTIPILKHIPTWFPGAEFKRIAKQWRNNLFTLAEKPYAFVRHQINDGAYKPSYVSQLLEERPPESLTEEEEHVVKWSAASLYAGGADTTVSSLSCFYLAMGIYPEVQRKAQEEIERVVGPNKLPTFADREKLPYINAVVKEVLRWHPVAPMGLPHTTTQDDVYEGYFIPKGSMVLANIWGFTHDPNVYPDPMTFKPERFLDTDGHTPELDPHTISFGFGRRVCPGKLLADANIFLSVAQSLAVFNFSKGAEDIQPEFLPGVISHPAPYKLSITARSPEHEKLIRSVEVEHPWEESDVATLEKVVY</sequence>
<evidence type="ECO:0000256" key="1">
    <source>
        <dbReference type="ARBA" id="ARBA00010617"/>
    </source>
</evidence>
<evidence type="ECO:0000256" key="6">
    <source>
        <dbReference type="RuleBase" id="RU000461"/>
    </source>
</evidence>
<dbReference type="PRINTS" id="PR00463">
    <property type="entry name" value="EP450I"/>
</dbReference>
<dbReference type="InterPro" id="IPR017972">
    <property type="entry name" value="Cyt_P450_CS"/>
</dbReference>
<dbReference type="GO" id="GO:0005506">
    <property type="term" value="F:iron ion binding"/>
    <property type="evidence" value="ECO:0007669"/>
    <property type="project" value="InterPro"/>
</dbReference>
<keyword evidence="6" id="KW-0503">Monooxygenase</keyword>
<keyword evidence="5 6" id="KW-0349">Heme</keyword>
<dbReference type="EMBL" id="JACBAF010001904">
    <property type="protein sequence ID" value="KAF7171835.1"/>
    <property type="molecule type" value="Genomic_DNA"/>
</dbReference>
<evidence type="ECO:0000256" key="5">
    <source>
        <dbReference type="PIRSR" id="PIRSR602401-1"/>
    </source>
</evidence>
<keyword evidence="4 5" id="KW-0408">Iron</keyword>
<dbReference type="AlphaFoldDB" id="A0A8H6UJN0"/>
<evidence type="ECO:0000313" key="7">
    <source>
        <dbReference type="EMBL" id="KAF7134025.1"/>
    </source>
</evidence>
<dbReference type="CDD" id="cd11065">
    <property type="entry name" value="CYP64-like"/>
    <property type="match status" value="1"/>
</dbReference>
<evidence type="ECO:0000256" key="2">
    <source>
        <dbReference type="ARBA" id="ARBA00022723"/>
    </source>
</evidence>
<dbReference type="InterPro" id="IPR036396">
    <property type="entry name" value="Cyt_P450_sf"/>
</dbReference>
<dbReference type="PANTHER" id="PTHR46300:SF12">
    <property type="entry name" value="P450, PUTATIVE (EUROFUNG)-RELATED"/>
    <property type="match status" value="1"/>
</dbReference>
<name>A0A8H6UJN0_9EURO</name>
<accession>A0A8H6UJN0</accession>
<comment type="cofactor">
    <cofactor evidence="5">
        <name>heme</name>
        <dbReference type="ChEBI" id="CHEBI:30413"/>
    </cofactor>
</comment>
<organism evidence="7 9">
    <name type="scientific">Aspergillus hiratsukae</name>
    <dbReference type="NCBI Taxonomy" id="1194566"/>
    <lineage>
        <taxon>Eukaryota</taxon>
        <taxon>Fungi</taxon>
        <taxon>Dikarya</taxon>
        <taxon>Ascomycota</taxon>
        <taxon>Pezizomycotina</taxon>
        <taxon>Eurotiomycetes</taxon>
        <taxon>Eurotiomycetidae</taxon>
        <taxon>Eurotiales</taxon>
        <taxon>Aspergillaceae</taxon>
        <taxon>Aspergillus</taxon>
        <taxon>Aspergillus subgen. Fumigati</taxon>
    </lineage>
</organism>
<dbReference type="GO" id="GO:0016705">
    <property type="term" value="F:oxidoreductase activity, acting on paired donors, with incorporation or reduction of molecular oxygen"/>
    <property type="evidence" value="ECO:0007669"/>
    <property type="project" value="InterPro"/>
</dbReference>
<evidence type="ECO:0008006" key="10">
    <source>
        <dbReference type="Google" id="ProtNLM"/>
    </source>
</evidence>
<comment type="caution">
    <text evidence="7">The sequence shown here is derived from an EMBL/GenBank/DDBJ whole genome shotgun (WGS) entry which is preliminary data.</text>
</comment>
<comment type="similarity">
    <text evidence="1 6">Belongs to the cytochrome P450 family.</text>
</comment>
<evidence type="ECO:0000313" key="9">
    <source>
        <dbReference type="Proteomes" id="UP000630445"/>
    </source>
</evidence>
<dbReference type="Proteomes" id="UP000630445">
    <property type="component" value="Unassembled WGS sequence"/>
</dbReference>
<evidence type="ECO:0000256" key="4">
    <source>
        <dbReference type="ARBA" id="ARBA00023004"/>
    </source>
</evidence>
<dbReference type="OrthoDB" id="2789670at2759"/>
<feature type="binding site" description="axial binding residue" evidence="5">
    <location>
        <position position="442"/>
    </location>
    <ligand>
        <name>heme</name>
        <dbReference type="ChEBI" id="CHEBI:30413"/>
    </ligand>
    <ligandPart>
        <name>Fe</name>
        <dbReference type="ChEBI" id="CHEBI:18248"/>
    </ligandPart>
</feature>